<dbReference type="AlphaFoldDB" id="A0A9N9CDT2"/>
<dbReference type="EMBL" id="CAJVPK010001720">
    <property type="protein sequence ID" value="CAG8596500.1"/>
    <property type="molecule type" value="Genomic_DNA"/>
</dbReference>
<reference evidence="3" key="1">
    <citation type="submission" date="2021-06" db="EMBL/GenBank/DDBJ databases">
        <authorList>
            <person name="Kallberg Y."/>
            <person name="Tangrot J."/>
            <person name="Rosling A."/>
        </authorList>
    </citation>
    <scope>NUCLEOTIDE SEQUENCE</scope>
    <source>
        <strain evidence="3">AZ414A</strain>
    </source>
</reference>
<evidence type="ECO:0000313" key="3">
    <source>
        <dbReference type="EMBL" id="CAG8596500.1"/>
    </source>
</evidence>
<organism evidence="3 4">
    <name type="scientific">Diversispora eburnea</name>
    <dbReference type="NCBI Taxonomy" id="1213867"/>
    <lineage>
        <taxon>Eukaryota</taxon>
        <taxon>Fungi</taxon>
        <taxon>Fungi incertae sedis</taxon>
        <taxon>Mucoromycota</taxon>
        <taxon>Glomeromycotina</taxon>
        <taxon>Glomeromycetes</taxon>
        <taxon>Diversisporales</taxon>
        <taxon>Diversisporaceae</taxon>
        <taxon>Diversispora</taxon>
    </lineage>
</organism>
<dbReference type="Pfam" id="PF07717">
    <property type="entry name" value="OB_NTP_bind"/>
    <property type="match status" value="1"/>
</dbReference>
<evidence type="ECO:0000256" key="1">
    <source>
        <dbReference type="SAM" id="MobiDB-lite"/>
    </source>
</evidence>
<dbReference type="Proteomes" id="UP000789706">
    <property type="component" value="Unassembled WGS sequence"/>
</dbReference>
<feature type="domain" description="DEAD-box helicase OB fold" evidence="2">
    <location>
        <begin position="61"/>
        <end position="109"/>
    </location>
</feature>
<keyword evidence="4" id="KW-1185">Reference proteome</keyword>
<accession>A0A9N9CDT2</accession>
<evidence type="ECO:0000259" key="2">
    <source>
        <dbReference type="Pfam" id="PF07717"/>
    </source>
</evidence>
<dbReference type="OrthoDB" id="10253254at2759"/>
<name>A0A9N9CDT2_9GLOM</name>
<feature type="non-terminal residue" evidence="3">
    <location>
        <position position="1"/>
    </location>
</feature>
<proteinExistence type="predicted"/>
<feature type="region of interest" description="Disordered" evidence="1">
    <location>
        <begin position="122"/>
        <end position="163"/>
    </location>
</feature>
<gene>
    <name evidence="3" type="ORF">DEBURN_LOCUS9312</name>
</gene>
<comment type="caution">
    <text evidence="3">The sequence shown here is derived from an EMBL/GenBank/DDBJ whole genome shotgun (WGS) entry which is preliminary data.</text>
</comment>
<sequence length="163" mass="18955">MTRARDVRDQLVGLCERAEVELKPNPNSGDLLLPIQKVIEHRFDIKRNIEFYQKVKYGDPGRTIYVHPSSSLFQVNPKWVLFYELVLTSKEYMRQIMEIQPEWLLEAAPYYYSKTELDALDEKKKMPKNRQAAQTSGIEPTGKRNPKPLGSFGDPETRDPKIT</sequence>
<protein>
    <submittedName>
        <fullName evidence="3">11638_t:CDS:1</fullName>
    </submittedName>
</protein>
<dbReference type="InterPro" id="IPR011709">
    <property type="entry name" value="DEAD-box_helicase_OB_fold"/>
</dbReference>
<evidence type="ECO:0000313" key="4">
    <source>
        <dbReference type="Proteomes" id="UP000789706"/>
    </source>
</evidence>